<dbReference type="InterPro" id="IPR039424">
    <property type="entry name" value="SBP_5"/>
</dbReference>
<dbReference type="Pfam" id="PF00496">
    <property type="entry name" value="SBP_bac_5"/>
    <property type="match status" value="1"/>
</dbReference>
<proteinExistence type="predicted"/>
<gene>
    <name evidence="2" type="ORF">E3T51_10040</name>
</gene>
<dbReference type="Gene3D" id="3.10.105.10">
    <property type="entry name" value="Dipeptide-binding Protein, Domain 3"/>
    <property type="match status" value="1"/>
</dbReference>
<dbReference type="InterPro" id="IPR000914">
    <property type="entry name" value="SBP_5_dom"/>
</dbReference>
<dbReference type="GO" id="GO:1904680">
    <property type="term" value="F:peptide transmembrane transporter activity"/>
    <property type="evidence" value="ECO:0007669"/>
    <property type="project" value="TreeGrafter"/>
</dbReference>
<comment type="caution">
    <text evidence="2">The sequence shown here is derived from an EMBL/GenBank/DDBJ whole genome shotgun (WGS) entry which is preliminary data.</text>
</comment>
<sequence length="523" mass="55626">MSTSPSGKRGRTRWLIVVAAGTALLLSGCGVADPESPDASAAAVRIVLPIEPTTLEACDSTLSSTGVVIRSNVTEPLIERNPTTGELEPLLATSWEATGETDWTFTLRDDVKFHDGTSFTAEAAAFAIDRAVNLDLGCDVEGQMFGDPNLTLTVVDDTTLVVTTENPDPVLPLRLSFIEIGAPIDAGAKVREPVGTGPYSIKEWTTGIKIVLAVNTDYWGEAPAYQSAEYQWRSEGTVRAAMVTGGEADLALSLSADDGAGDLGLNYPNNETVALRFSGDIAPLNDIRVRQAINFAIDRDGITGSLYEGASEPAEQLVPPGVVGYNPSIKPWEYDLDRAKQLIAAARADGVPVDDKITIVARSDQFPKIAQMTEVLQEQLGQAGLNIEVKVAETSVGLQYQVRPFILNEGAIAMLIQHGNQAGDASFSVESYMTTSAAMSMFGTSTFDTLLADAAATTGEARQDAFADALAYEKEELVQFAYIARMSGVIGKSPTVDFEPNSLSGDELRLSEITRAGATESAR</sequence>
<dbReference type="SUPFAM" id="SSF53850">
    <property type="entry name" value="Periplasmic binding protein-like II"/>
    <property type="match status" value="1"/>
</dbReference>
<evidence type="ECO:0000313" key="3">
    <source>
        <dbReference type="Proteomes" id="UP000297626"/>
    </source>
</evidence>
<dbReference type="Gene3D" id="3.40.190.10">
    <property type="entry name" value="Periplasmic binding protein-like II"/>
    <property type="match status" value="1"/>
</dbReference>
<dbReference type="PANTHER" id="PTHR30290:SF83">
    <property type="entry name" value="ABC TRANSPORTER SUBSTRATE-BINDING PROTEIN"/>
    <property type="match status" value="1"/>
</dbReference>
<dbReference type="AlphaFoldDB" id="A0A4R9BNE0"/>
<accession>A0A4R9BNE0</accession>
<protein>
    <submittedName>
        <fullName evidence="2">Peptide ABC transporter substrate-binding protein</fullName>
    </submittedName>
</protein>
<feature type="domain" description="Solute-binding protein family 5" evidence="1">
    <location>
        <begin position="86"/>
        <end position="401"/>
    </location>
</feature>
<dbReference type="GO" id="GO:0015833">
    <property type="term" value="P:peptide transport"/>
    <property type="evidence" value="ECO:0007669"/>
    <property type="project" value="TreeGrafter"/>
</dbReference>
<dbReference type="PANTHER" id="PTHR30290">
    <property type="entry name" value="PERIPLASMIC BINDING COMPONENT OF ABC TRANSPORTER"/>
    <property type="match status" value="1"/>
</dbReference>
<dbReference type="EMBL" id="SOHN01000011">
    <property type="protein sequence ID" value="TFD87936.1"/>
    <property type="molecule type" value="Genomic_DNA"/>
</dbReference>
<dbReference type="Proteomes" id="UP000297626">
    <property type="component" value="Unassembled WGS sequence"/>
</dbReference>
<evidence type="ECO:0000259" key="1">
    <source>
        <dbReference type="Pfam" id="PF00496"/>
    </source>
</evidence>
<organism evidence="2 3">
    <name type="scientific">Cryobacterium serini</name>
    <dbReference type="NCBI Taxonomy" id="1259201"/>
    <lineage>
        <taxon>Bacteria</taxon>
        <taxon>Bacillati</taxon>
        <taxon>Actinomycetota</taxon>
        <taxon>Actinomycetes</taxon>
        <taxon>Micrococcales</taxon>
        <taxon>Microbacteriaceae</taxon>
        <taxon>Cryobacterium</taxon>
    </lineage>
</organism>
<keyword evidence="3" id="KW-1185">Reference proteome</keyword>
<evidence type="ECO:0000313" key="2">
    <source>
        <dbReference type="EMBL" id="TFD87936.1"/>
    </source>
</evidence>
<name>A0A4R9BNE0_9MICO</name>
<reference evidence="2 3" key="1">
    <citation type="submission" date="2019-03" db="EMBL/GenBank/DDBJ databases">
        <title>Genomics of glacier-inhabiting Cryobacterium strains.</title>
        <authorList>
            <person name="Liu Q."/>
            <person name="Xin Y.-H."/>
        </authorList>
    </citation>
    <scope>NUCLEOTIDE SEQUENCE [LARGE SCALE GENOMIC DNA]</scope>
    <source>
        <strain evidence="2 3">Sr54</strain>
    </source>
</reference>